<feature type="region of interest" description="Disordered" evidence="1">
    <location>
        <begin position="254"/>
        <end position="275"/>
    </location>
</feature>
<dbReference type="PANTHER" id="PTHR47926">
    <property type="entry name" value="PENTATRICOPEPTIDE REPEAT-CONTAINING PROTEIN"/>
    <property type="match status" value="1"/>
</dbReference>
<dbReference type="GO" id="GO:0003723">
    <property type="term" value="F:RNA binding"/>
    <property type="evidence" value="ECO:0007669"/>
    <property type="project" value="InterPro"/>
</dbReference>
<evidence type="ECO:0000313" key="3">
    <source>
        <dbReference type="Proteomes" id="UP001420932"/>
    </source>
</evidence>
<feature type="compositionally biased region" description="Basic and acidic residues" evidence="1">
    <location>
        <begin position="254"/>
        <end position="272"/>
    </location>
</feature>
<protein>
    <submittedName>
        <fullName evidence="2">Uncharacterized protein</fullName>
    </submittedName>
</protein>
<gene>
    <name evidence="2" type="ORF">Syun_028336</name>
</gene>
<accession>A0AAP0EJP8</accession>
<reference evidence="2 3" key="1">
    <citation type="submission" date="2024-01" db="EMBL/GenBank/DDBJ databases">
        <title>Genome assemblies of Stephania.</title>
        <authorList>
            <person name="Yang L."/>
        </authorList>
    </citation>
    <scope>NUCLEOTIDE SEQUENCE [LARGE SCALE GENOMIC DNA]</scope>
    <source>
        <strain evidence="2">YNDBR</strain>
        <tissue evidence="2">Leaf</tissue>
    </source>
</reference>
<dbReference type="GO" id="GO:0009451">
    <property type="term" value="P:RNA modification"/>
    <property type="evidence" value="ECO:0007669"/>
    <property type="project" value="InterPro"/>
</dbReference>
<sequence length="300" mass="33865">MSSILFCISTLLSSTKTILHLHQLHARIIQNGHEQHNLFISRCTKLDAHPKHKTTHYTLSIFNLVFHPNAHLWNSILKANVSSLPITISFFNCFKLLKTTFDDYTFSSLIKCCPIHNGVWEGRLIHGLAVRNGVLGFIFMGTSLVDFYAKWGLGVCLGTSVHVPALDWNSNFVSDHCLYHQPFDGTDVEDLTVLATSKTPECGCHRIGVAESRQHQADSVVGCGIAVPRMSRIRDIDCTPDKTHLIPTKYCDSRSEPRLRAGDHSNQRHEYDSLGPQTLISESEFQERDMVQHQTKMQVQ</sequence>
<dbReference type="AlphaFoldDB" id="A0AAP0EJP8"/>
<dbReference type="EMBL" id="JBBNAF010000012">
    <property type="protein sequence ID" value="KAK9093425.1"/>
    <property type="molecule type" value="Genomic_DNA"/>
</dbReference>
<evidence type="ECO:0000313" key="2">
    <source>
        <dbReference type="EMBL" id="KAK9093425.1"/>
    </source>
</evidence>
<dbReference type="InterPro" id="IPR046960">
    <property type="entry name" value="PPR_At4g14850-like_plant"/>
</dbReference>
<name>A0AAP0EJP8_9MAGN</name>
<organism evidence="2 3">
    <name type="scientific">Stephania yunnanensis</name>
    <dbReference type="NCBI Taxonomy" id="152371"/>
    <lineage>
        <taxon>Eukaryota</taxon>
        <taxon>Viridiplantae</taxon>
        <taxon>Streptophyta</taxon>
        <taxon>Embryophyta</taxon>
        <taxon>Tracheophyta</taxon>
        <taxon>Spermatophyta</taxon>
        <taxon>Magnoliopsida</taxon>
        <taxon>Ranunculales</taxon>
        <taxon>Menispermaceae</taxon>
        <taxon>Menispermoideae</taxon>
        <taxon>Cissampelideae</taxon>
        <taxon>Stephania</taxon>
    </lineage>
</organism>
<proteinExistence type="predicted"/>
<comment type="caution">
    <text evidence="2">The sequence shown here is derived from an EMBL/GenBank/DDBJ whole genome shotgun (WGS) entry which is preliminary data.</text>
</comment>
<keyword evidence="3" id="KW-1185">Reference proteome</keyword>
<dbReference type="PANTHER" id="PTHR47926:SF347">
    <property type="entry name" value="PENTATRICOPEPTIDE REPEAT-CONTAINING PROTEIN"/>
    <property type="match status" value="1"/>
</dbReference>
<dbReference type="Proteomes" id="UP001420932">
    <property type="component" value="Unassembled WGS sequence"/>
</dbReference>
<evidence type="ECO:0000256" key="1">
    <source>
        <dbReference type="SAM" id="MobiDB-lite"/>
    </source>
</evidence>